<proteinExistence type="predicted"/>
<evidence type="ECO:0000313" key="4">
    <source>
        <dbReference type="Proteomes" id="UP000218796"/>
    </source>
</evidence>
<dbReference type="PROSITE" id="PS50005">
    <property type="entry name" value="TPR"/>
    <property type="match status" value="1"/>
</dbReference>
<dbReference type="EMBL" id="NQMS01000002">
    <property type="protein sequence ID" value="PAV97713.1"/>
    <property type="molecule type" value="Genomic_DNA"/>
</dbReference>
<feature type="domain" description="Tetratrico peptide repeat group 5" evidence="2">
    <location>
        <begin position="34"/>
        <end position="150"/>
    </location>
</feature>
<dbReference type="SUPFAM" id="SSF48452">
    <property type="entry name" value="TPR-like"/>
    <property type="match status" value="1"/>
</dbReference>
<sequence length="155" mass="17036">MILSALKAQNYALALDTAEAELAIITNSALNHYYAAWACDGLGQENRAIPHYEKAIALGLPDADLKEAYLGLGSTYRVTGNYQQAYDLLTQAVAHFPNDRALQVFYALAKYSMGDAKSALRDTLLLLTSTTQDDGILAYRKAIDFYAQDLDFISD</sequence>
<keyword evidence="1" id="KW-0802">TPR repeat</keyword>
<name>A0A2A2MFD6_9GAMM</name>
<evidence type="ECO:0000256" key="1">
    <source>
        <dbReference type="PROSITE-ProRule" id="PRU00339"/>
    </source>
</evidence>
<accession>A0A2A2MFD6</accession>
<keyword evidence="4" id="KW-1185">Reference proteome</keyword>
<dbReference type="RefSeq" id="WP_039186691.1">
    <property type="nucleotide sequence ID" value="NZ_CAUFSP010000001.1"/>
</dbReference>
<dbReference type="SMART" id="SM00028">
    <property type="entry name" value="TPR"/>
    <property type="match status" value="2"/>
</dbReference>
<protein>
    <recommendedName>
        <fullName evidence="2">Tetratrico peptide repeat group 5 domain-containing protein</fullName>
    </recommendedName>
</protein>
<organism evidence="3 4">
    <name type="scientific">Hafnia paralvei</name>
    <dbReference type="NCBI Taxonomy" id="546367"/>
    <lineage>
        <taxon>Bacteria</taxon>
        <taxon>Pseudomonadati</taxon>
        <taxon>Pseudomonadota</taxon>
        <taxon>Gammaproteobacteria</taxon>
        <taxon>Enterobacterales</taxon>
        <taxon>Hafniaceae</taxon>
        <taxon>Hafnia</taxon>
    </lineage>
</organism>
<dbReference type="Gene3D" id="1.25.40.10">
    <property type="entry name" value="Tetratricopeptide repeat domain"/>
    <property type="match status" value="1"/>
</dbReference>
<dbReference type="InterPro" id="IPR019734">
    <property type="entry name" value="TPR_rpt"/>
</dbReference>
<evidence type="ECO:0000259" key="2">
    <source>
        <dbReference type="Pfam" id="PF12688"/>
    </source>
</evidence>
<dbReference type="OrthoDB" id="193829at2"/>
<dbReference type="InterPro" id="IPR041656">
    <property type="entry name" value="TPR_5"/>
</dbReference>
<evidence type="ECO:0000313" key="3">
    <source>
        <dbReference type="EMBL" id="PAV97713.1"/>
    </source>
</evidence>
<comment type="caution">
    <text evidence="3">The sequence shown here is derived from an EMBL/GenBank/DDBJ whole genome shotgun (WGS) entry which is preliminary data.</text>
</comment>
<dbReference type="AlphaFoldDB" id="A0A2A2MFD6"/>
<dbReference type="Proteomes" id="UP000218796">
    <property type="component" value="Unassembled WGS sequence"/>
</dbReference>
<gene>
    <name evidence="3" type="ORF">CJD50_08705</name>
</gene>
<dbReference type="Pfam" id="PF12688">
    <property type="entry name" value="TPR_5"/>
    <property type="match status" value="1"/>
</dbReference>
<reference evidence="3 4" key="1">
    <citation type="submission" date="2017-08" db="EMBL/GenBank/DDBJ databases">
        <title>Draft Genome Sequence of Hafnia alvei CITHA-6 Isolated from Raw Bovine Milk.</title>
        <authorList>
            <person name="Culligan E.P."/>
            <person name="Mcsweeney A."/>
            <person name="O'Doherty C."/>
            <person name="Gleeson E."/>
            <person name="O'Riordan D."/>
            <person name="Sleator R.D."/>
        </authorList>
    </citation>
    <scope>NUCLEOTIDE SEQUENCE [LARGE SCALE GENOMIC DNA]</scope>
    <source>
        <strain evidence="3 4">CITHA-6</strain>
    </source>
</reference>
<dbReference type="InterPro" id="IPR011990">
    <property type="entry name" value="TPR-like_helical_dom_sf"/>
</dbReference>
<feature type="repeat" description="TPR" evidence="1">
    <location>
        <begin position="66"/>
        <end position="99"/>
    </location>
</feature>